<dbReference type="Pfam" id="PF03448">
    <property type="entry name" value="MgtE_N"/>
    <property type="match status" value="1"/>
</dbReference>
<dbReference type="PANTHER" id="PTHR43773">
    <property type="entry name" value="MAGNESIUM TRANSPORTER MGTE"/>
    <property type="match status" value="1"/>
</dbReference>
<dbReference type="PROSITE" id="PS51371">
    <property type="entry name" value="CBS"/>
    <property type="match status" value="2"/>
</dbReference>
<keyword evidence="8" id="KW-0129">CBS domain</keyword>
<evidence type="ECO:0000313" key="12">
    <source>
        <dbReference type="Proteomes" id="UP000193355"/>
    </source>
</evidence>
<dbReference type="GO" id="GO:0046872">
    <property type="term" value="F:metal ion binding"/>
    <property type="evidence" value="ECO:0007669"/>
    <property type="project" value="UniProtKB-KW"/>
</dbReference>
<protein>
    <recommendedName>
        <fullName evidence="9">Magnesium transporter MgtE</fullName>
    </recommendedName>
</protein>
<dbReference type="SUPFAM" id="SSF158791">
    <property type="entry name" value="MgtE N-terminal domain-like"/>
    <property type="match status" value="1"/>
</dbReference>
<comment type="subunit">
    <text evidence="9">Homodimer.</text>
</comment>
<feature type="transmembrane region" description="Helical" evidence="9">
    <location>
        <begin position="362"/>
        <end position="382"/>
    </location>
</feature>
<comment type="function">
    <text evidence="9">Acts as a magnesium transporter.</text>
</comment>
<gene>
    <name evidence="11" type="ORF">SAMN06275492_11930</name>
</gene>
<dbReference type="InterPro" id="IPR006667">
    <property type="entry name" value="SLC41_membr_dom"/>
</dbReference>
<dbReference type="SUPFAM" id="SSF161093">
    <property type="entry name" value="MgtE membrane domain-like"/>
    <property type="match status" value="1"/>
</dbReference>
<evidence type="ECO:0000256" key="9">
    <source>
        <dbReference type="RuleBase" id="RU362011"/>
    </source>
</evidence>
<comment type="subcellular location">
    <subcellularLocation>
        <location evidence="9">Cell membrane</location>
        <topology evidence="9">Multi-pass membrane protein</topology>
    </subcellularLocation>
    <subcellularLocation>
        <location evidence="1">Membrane</location>
        <topology evidence="1">Multi-pass membrane protein</topology>
    </subcellularLocation>
</comment>
<feature type="transmembrane region" description="Helical" evidence="9">
    <location>
        <begin position="394"/>
        <end position="418"/>
    </location>
</feature>
<dbReference type="InterPro" id="IPR046342">
    <property type="entry name" value="CBS_dom_sf"/>
</dbReference>
<dbReference type="AlphaFoldDB" id="A0A1X7JZV8"/>
<keyword evidence="5 9" id="KW-0460">Magnesium</keyword>
<dbReference type="Gene3D" id="3.10.580.10">
    <property type="entry name" value="CBS-domain"/>
    <property type="match status" value="1"/>
</dbReference>
<keyword evidence="6 9" id="KW-1133">Transmembrane helix</keyword>
<dbReference type="InterPro" id="IPR038076">
    <property type="entry name" value="MgtE_N_sf"/>
</dbReference>
<comment type="caution">
    <text evidence="9">Lacks conserved residue(s) required for the propagation of feature annotation.</text>
</comment>
<evidence type="ECO:0000256" key="2">
    <source>
        <dbReference type="ARBA" id="ARBA00009749"/>
    </source>
</evidence>
<proteinExistence type="inferred from homology"/>
<organism evidence="11 12">
    <name type="scientific">Dethiosulfovibrio salsuginis</name>
    <dbReference type="NCBI Taxonomy" id="561720"/>
    <lineage>
        <taxon>Bacteria</taxon>
        <taxon>Thermotogati</taxon>
        <taxon>Synergistota</taxon>
        <taxon>Synergistia</taxon>
        <taxon>Synergistales</taxon>
        <taxon>Dethiosulfovibrionaceae</taxon>
        <taxon>Dethiosulfovibrio</taxon>
    </lineage>
</organism>
<comment type="similarity">
    <text evidence="2 9">Belongs to the SLC41A transporter family.</text>
</comment>
<dbReference type="Gene3D" id="1.25.60.10">
    <property type="entry name" value="MgtE N-terminal domain-like"/>
    <property type="match status" value="1"/>
</dbReference>
<evidence type="ECO:0000256" key="5">
    <source>
        <dbReference type="ARBA" id="ARBA00022842"/>
    </source>
</evidence>
<evidence type="ECO:0000259" key="10">
    <source>
        <dbReference type="PROSITE" id="PS51371"/>
    </source>
</evidence>
<feature type="transmembrane region" description="Helical" evidence="9">
    <location>
        <begin position="288"/>
        <end position="308"/>
    </location>
</feature>
<keyword evidence="7 9" id="KW-0472">Membrane</keyword>
<dbReference type="PANTHER" id="PTHR43773:SF1">
    <property type="entry name" value="MAGNESIUM TRANSPORTER MGTE"/>
    <property type="match status" value="1"/>
</dbReference>
<keyword evidence="3 9" id="KW-0813">Transport</keyword>
<dbReference type="InterPro" id="IPR006668">
    <property type="entry name" value="Mg_transptr_MgtE_intracell_dom"/>
</dbReference>
<evidence type="ECO:0000313" key="11">
    <source>
        <dbReference type="EMBL" id="SMG34072.1"/>
    </source>
</evidence>
<reference evidence="12" key="1">
    <citation type="submission" date="2017-04" db="EMBL/GenBank/DDBJ databases">
        <authorList>
            <person name="Varghese N."/>
            <person name="Submissions S."/>
        </authorList>
    </citation>
    <scope>NUCLEOTIDE SEQUENCE [LARGE SCALE GENOMIC DNA]</scope>
    <source>
        <strain evidence="12">USBA 82</strain>
    </source>
</reference>
<accession>A0A1X7JZV8</accession>
<dbReference type="SUPFAM" id="SSF54631">
    <property type="entry name" value="CBS-domain pair"/>
    <property type="match status" value="1"/>
</dbReference>
<dbReference type="Pfam" id="PF00571">
    <property type="entry name" value="CBS"/>
    <property type="match status" value="2"/>
</dbReference>
<keyword evidence="4 9" id="KW-0812">Transmembrane</keyword>
<sequence length="459" mass="50357">MKKEMDKVIVEVLGLLASEDSKGFARFFDKKHPAQVAEVLSEVSPMEAWSVLRYATRDLRAEIFSHLDLNFQIEIVISLGRDEVARLFSDLPPDDRTDLYKRLPEEVQDSILPAMAQGEREDIRRLSSYKEGTAGSVMTSDYATLTVDLTAAQAIEKLREIAPDRETIYYSYVVDESRRLLGYVSLRDLILAHRDSKVENLMHRNFVFARVNDDQEDAASKIQKYDLIALPVINGGDALVGIITHDDALDVISQEQTEDMEKLMAIGGSHEMVAYMKISPWQHFKNRVGWLIGLAILGLVSGAIVQGYETLLLQFAVLATFMPMLADTGGNTGSQSATLVVRALATKEISSEDLLRVLWREFLVALPLGAVLAVLAFARVYLFAPEMPEGSSLIVLGLAVGLALGAQVVTSTLFGALLPMGAAKLKLDPALVASPALTTVVDITGLLIYFTIAKSLLGL</sequence>
<dbReference type="Gene3D" id="1.10.357.20">
    <property type="entry name" value="SLC41 divalent cation transporters, integral membrane domain"/>
    <property type="match status" value="1"/>
</dbReference>
<evidence type="ECO:0000256" key="4">
    <source>
        <dbReference type="ARBA" id="ARBA00022692"/>
    </source>
</evidence>
<dbReference type="NCBIfam" id="TIGR00400">
    <property type="entry name" value="mgtE"/>
    <property type="match status" value="1"/>
</dbReference>
<name>A0A1X7JZV8_9BACT</name>
<keyword evidence="9" id="KW-1003">Cell membrane</keyword>
<feature type="transmembrane region" description="Helical" evidence="9">
    <location>
        <begin position="430"/>
        <end position="452"/>
    </location>
</feature>
<evidence type="ECO:0000256" key="7">
    <source>
        <dbReference type="ARBA" id="ARBA00023136"/>
    </source>
</evidence>
<keyword evidence="12" id="KW-1185">Reference proteome</keyword>
<feature type="domain" description="CBS" evidence="10">
    <location>
        <begin position="202"/>
        <end position="258"/>
    </location>
</feature>
<dbReference type="EMBL" id="FXBB01000019">
    <property type="protein sequence ID" value="SMG34072.1"/>
    <property type="molecule type" value="Genomic_DNA"/>
</dbReference>
<evidence type="ECO:0000256" key="6">
    <source>
        <dbReference type="ARBA" id="ARBA00022989"/>
    </source>
</evidence>
<feature type="domain" description="CBS" evidence="10">
    <location>
        <begin position="138"/>
        <end position="199"/>
    </location>
</feature>
<dbReference type="SMART" id="SM00116">
    <property type="entry name" value="CBS"/>
    <property type="match status" value="2"/>
</dbReference>
<evidence type="ECO:0000256" key="3">
    <source>
        <dbReference type="ARBA" id="ARBA00022448"/>
    </source>
</evidence>
<dbReference type="Pfam" id="PF01769">
    <property type="entry name" value="MgtE"/>
    <property type="match status" value="1"/>
</dbReference>
<keyword evidence="9" id="KW-0479">Metal-binding</keyword>
<dbReference type="InterPro" id="IPR000644">
    <property type="entry name" value="CBS_dom"/>
</dbReference>
<evidence type="ECO:0000256" key="1">
    <source>
        <dbReference type="ARBA" id="ARBA00004141"/>
    </source>
</evidence>
<dbReference type="SMART" id="SM00924">
    <property type="entry name" value="MgtE_N"/>
    <property type="match status" value="1"/>
</dbReference>
<dbReference type="Proteomes" id="UP000193355">
    <property type="component" value="Unassembled WGS sequence"/>
</dbReference>
<dbReference type="InterPro" id="IPR036739">
    <property type="entry name" value="SLC41_membr_dom_sf"/>
</dbReference>
<evidence type="ECO:0000256" key="8">
    <source>
        <dbReference type="PROSITE-ProRule" id="PRU00703"/>
    </source>
</evidence>
<dbReference type="STRING" id="561720.SAMN06275492_11930"/>
<dbReference type="CDD" id="cd04606">
    <property type="entry name" value="CBS_pair_Mg_transporter"/>
    <property type="match status" value="1"/>
</dbReference>
<dbReference type="GO" id="GO:0015095">
    <property type="term" value="F:magnesium ion transmembrane transporter activity"/>
    <property type="evidence" value="ECO:0007669"/>
    <property type="project" value="UniProtKB-UniRule"/>
</dbReference>
<dbReference type="InterPro" id="IPR006669">
    <property type="entry name" value="MgtE_transporter"/>
</dbReference>
<dbReference type="GO" id="GO:0005886">
    <property type="term" value="C:plasma membrane"/>
    <property type="evidence" value="ECO:0007669"/>
    <property type="project" value="UniProtKB-SubCell"/>
</dbReference>